<dbReference type="Pfam" id="PF17678">
    <property type="entry name" value="Glyco_hydro_92N"/>
    <property type="match status" value="1"/>
</dbReference>
<dbReference type="RefSeq" id="WP_147166300.1">
    <property type="nucleotide sequence ID" value="NZ_VOOR01000007.1"/>
</dbReference>
<dbReference type="PANTHER" id="PTHR12143">
    <property type="entry name" value="PEPTIDE N-GLYCANASE PNGASE -RELATED"/>
    <property type="match status" value="1"/>
</dbReference>
<dbReference type="PROSITE" id="PS51257">
    <property type="entry name" value="PROKAR_LIPOPROTEIN"/>
    <property type="match status" value="1"/>
</dbReference>
<dbReference type="Gene3D" id="1.20.1610.10">
    <property type="entry name" value="alpha-1,2-mannosidases domains"/>
    <property type="match status" value="1"/>
</dbReference>
<protein>
    <submittedName>
        <fullName evidence="8">Glycoside hydrolase family 92 protein</fullName>
    </submittedName>
</protein>
<keyword evidence="9" id="KW-1185">Reference proteome</keyword>
<dbReference type="OrthoDB" id="9804511at2"/>
<evidence type="ECO:0000259" key="7">
    <source>
        <dbReference type="Pfam" id="PF17678"/>
    </source>
</evidence>
<dbReference type="Proteomes" id="UP000321580">
    <property type="component" value="Unassembled WGS sequence"/>
</dbReference>
<feature type="chain" id="PRO_5023062594" evidence="4">
    <location>
        <begin position="22"/>
        <end position="1005"/>
    </location>
</feature>
<evidence type="ECO:0000259" key="5">
    <source>
        <dbReference type="Pfam" id="PF07971"/>
    </source>
</evidence>
<dbReference type="GO" id="GO:0006516">
    <property type="term" value="P:glycoprotein catabolic process"/>
    <property type="evidence" value="ECO:0007669"/>
    <property type="project" value="TreeGrafter"/>
</dbReference>
<dbReference type="PANTHER" id="PTHR12143:SF39">
    <property type="entry name" value="SECRETED PROTEIN"/>
    <property type="match status" value="1"/>
</dbReference>
<evidence type="ECO:0000256" key="4">
    <source>
        <dbReference type="SAM" id="SignalP"/>
    </source>
</evidence>
<dbReference type="Pfam" id="PF07971">
    <property type="entry name" value="Glyco_hydro_92"/>
    <property type="match status" value="1"/>
</dbReference>
<dbReference type="Gene3D" id="1.20.1050.60">
    <property type="entry name" value="alpha-1,2-mannosidase"/>
    <property type="match status" value="1"/>
</dbReference>
<dbReference type="InterPro" id="IPR059177">
    <property type="entry name" value="GH29D-like_dom"/>
</dbReference>
<dbReference type="NCBIfam" id="TIGR01180">
    <property type="entry name" value="aman2_put"/>
    <property type="match status" value="1"/>
</dbReference>
<evidence type="ECO:0000313" key="8">
    <source>
        <dbReference type="EMBL" id="TXB66511.1"/>
    </source>
</evidence>
<dbReference type="GO" id="GO:0000224">
    <property type="term" value="F:peptide-N4-(N-acetyl-beta-glucosaminyl)asparagine amidase activity"/>
    <property type="evidence" value="ECO:0007669"/>
    <property type="project" value="TreeGrafter"/>
</dbReference>
<dbReference type="GO" id="GO:0030246">
    <property type="term" value="F:carbohydrate binding"/>
    <property type="evidence" value="ECO:0007669"/>
    <property type="project" value="InterPro"/>
</dbReference>
<comment type="subunit">
    <text evidence="2">Monomer.</text>
</comment>
<name>A0A5C6RVW6_9BACT</name>
<dbReference type="InterPro" id="IPR014718">
    <property type="entry name" value="GH-type_carb-bd"/>
</dbReference>
<evidence type="ECO:0000259" key="6">
    <source>
        <dbReference type="Pfam" id="PF13290"/>
    </source>
</evidence>
<dbReference type="InterPro" id="IPR008928">
    <property type="entry name" value="6-hairpin_glycosidase_sf"/>
</dbReference>
<accession>A0A5C6RVW6</accession>
<dbReference type="GO" id="GO:0005975">
    <property type="term" value="P:carbohydrate metabolic process"/>
    <property type="evidence" value="ECO:0007669"/>
    <property type="project" value="InterPro"/>
</dbReference>
<dbReference type="SUPFAM" id="SSF48208">
    <property type="entry name" value="Six-hairpin glycosidases"/>
    <property type="match status" value="1"/>
</dbReference>
<dbReference type="InterPro" id="IPR012939">
    <property type="entry name" value="Glyco_hydro_92"/>
</dbReference>
<dbReference type="InterPro" id="IPR050883">
    <property type="entry name" value="PNGase"/>
</dbReference>
<reference evidence="8 9" key="1">
    <citation type="submission" date="2019-08" db="EMBL/GenBank/DDBJ databases">
        <title>Genome of Phaeodactylibacter luteus.</title>
        <authorList>
            <person name="Bowman J.P."/>
        </authorList>
    </citation>
    <scope>NUCLEOTIDE SEQUENCE [LARGE SCALE GENOMIC DNA]</scope>
    <source>
        <strain evidence="8 9">KCTC 42180</strain>
    </source>
</reference>
<organism evidence="8 9">
    <name type="scientific">Phaeodactylibacter luteus</name>
    <dbReference type="NCBI Taxonomy" id="1564516"/>
    <lineage>
        <taxon>Bacteria</taxon>
        <taxon>Pseudomonadati</taxon>
        <taxon>Bacteroidota</taxon>
        <taxon>Saprospiria</taxon>
        <taxon>Saprospirales</taxon>
        <taxon>Haliscomenobacteraceae</taxon>
        <taxon>Phaeodactylibacter</taxon>
    </lineage>
</organism>
<gene>
    <name evidence="8" type="ORF">FRY97_04805</name>
</gene>
<dbReference type="GO" id="GO:0005829">
    <property type="term" value="C:cytosol"/>
    <property type="evidence" value="ECO:0007669"/>
    <property type="project" value="TreeGrafter"/>
</dbReference>
<evidence type="ECO:0000313" key="9">
    <source>
        <dbReference type="Proteomes" id="UP000321580"/>
    </source>
</evidence>
<feature type="signal peptide" evidence="4">
    <location>
        <begin position="1"/>
        <end position="21"/>
    </location>
</feature>
<dbReference type="Gene3D" id="2.70.98.10">
    <property type="match status" value="1"/>
</dbReference>
<feature type="domain" description="Glycosyl hydrolase family 92" evidence="5">
    <location>
        <begin position="270"/>
        <end position="736"/>
    </location>
</feature>
<evidence type="ECO:0000256" key="1">
    <source>
        <dbReference type="ARBA" id="ARBA00001913"/>
    </source>
</evidence>
<proteinExistence type="predicted"/>
<sequence length="1005" mass="111014">MKHIPHCIFLALAFWATGCTAPEQVGDPLAYVDPMIGTGGHGHTFPGATVPFGMVQLSPSNDYKNWDWCSGYHYSDTIIKGFAHTHISGPGLSGLGDILLMPAREPHAGPGTEAEPGTGYRARFSHDDETAAAGYYAVELRDEGVLAELTAGQRTGYHRYTFEPGKPAYLIIDPNHHINEHIQDTYLEWVSDREFRGYKAVEGWSAGQRRQHFYARFSKPVKSMTLTREGRAVAGRSGRGKGLVAQLDFGLENGGAVEVALALSSVSMEGAQANLEAEGTPGFDEARAKAEAQWREVLGKVTLFGASQEQLRVYYTGMYHAFISPNLISDADGQYYVEGEVRQSDIPQYSNFSTWDTYRALHPFFTIVEQEKTAAFVNSLSSRVVDAGVGLPSWECLGYDNRCMIGYSAVSPIADAVLKQVPGIGRDAAYEAIRYAAFDRTKHSQVSDLNGMDDYLKYGYVTAETGVSVSKTTEQNYCDWAIARVAEQMGKTKDQLLFDQRAIAYRNLFDPQTGYLMPRRRTGEMVRLDTSRWSPLKGHFISGNIWAYSAYTPHDMKGAMQLHGGRAAYAKWLKGVFENDAPLEGEQHVDISGFIGKYGHGDEPGHHMAYLFNYVGMPWLTQQYVAEVLRTMYKDTPDEGSINNEDLGQMSAWYLLSALGLYQVAPGDGVFQLGSPLHPKAVLHLESGKDFTVVAQGAPEHIYVQRVWLNGKPYEKNYLPYEAIMSGGELKFEMGPRPNREWGSAPAHTFPGDFADTAAAEVAPLGTPAPFEARGGAFFQASREVELDCAQAGARIYYTLDGSAPSEASELYQGPIRITEDAVLQAIAYSPRLNPSGIYAKPFFKSILADLPEGYPRFTVEQQGFPYGEEGGLQLFDQQIGSESYSDNKWTGIKDDIEVQLDLGEPRQAREVWVGALTETGSWIFPPSSIEVWAGSSPGQLSKVGELQLPAQEAGEKAVHRYRVPIEKGSYRYFTMKASNYGPTPAWHGAADGELWLFLDEIMIK</sequence>
<keyword evidence="4" id="KW-0732">Signal</keyword>
<comment type="cofactor">
    <cofactor evidence="1">
        <name>Ca(2+)</name>
        <dbReference type="ChEBI" id="CHEBI:29108"/>
    </cofactor>
</comment>
<keyword evidence="3" id="KW-0106">Calcium</keyword>
<evidence type="ECO:0000256" key="2">
    <source>
        <dbReference type="ARBA" id="ARBA00011245"/>
    </source>
</evidence>
<keyword evidence="8" id="KW-0378">Hydrolase</keyword>
<evidence type="ECO:0000256" key="3">
    <source>
        <dbReference type="ARBA" id="ARBA00022837"/>
    </source>
</evidence>
<dbReference type="FunFam" id="3.30.2080.10:FF:000001">
    <property type="entry name" value="Alpha-1,2-mannosidase subfamily"/>
    <property type="match status" value="1"/>
</dbReference>
<dbReference type="AlphaFoldDB" id="A0A5C6RVW6"/>
<feature type="domain" description="GH29D-like beta-sandwich" evidence="6">
    <location>
        <begin position="778"/>
        <end position="838"/>
    </location>
</feature>
<dbReference type="InterPro" id="IPR041371">
    <property type="entry name" value="GH92_N"/>
</dbReference>
<feature type="domain" description="Glycosyl hydrolase family 92 N-terminal" evidence="7">
    <location>
        <begin position="31"/>
        <end position="264"/>
    </location>
</feature>
<dbReference type="Pfam" id="PF13290">
    <property type="entry name" value="CHB_HEX_C_1"/>
    <property type="match status" value="1"/>
</dbReference>
<comment type="caution">
    <text evidence="8">The sequence shown here is derived from an EMBL/GenBank/DDBJ whole genome shotgun (WGS) entry which is preliminary data.</text>
</comment>
<dbReference type="EMBL" id="VOOR01000007">
    <property type="protein sequence ID" value="TXB66511.1"/>
    <property type="molecule type" value="Genomic_DNA"/>
</dbReference>
<dbReference type="Gene3D" id="3.30.2080.10">
    <property type="entry name" value="GH92 mannosidase domain"/>
    <property type="match status" value="1"/>
</dbReference>
<dbReference type="InterPro" id="IPR005887">
    <property type="entry name" value="GH92_a_mannosidase_put"/>
</dbReference>